<evidence type="ECO:0000313" key="3">
    <source>
        <dbReference type="Proteomes" id="UP000294543"/>
    </source>
</evidence>
<keyword evidence="3" id="KW-1185">Reference proteome</keyword>
<protein>
    <submittedName>
        <fullName evidence="2">Nuclear transport factor 2 family protein</fullName>
    </submittedName>
</protein>
<dbReference type="EMBL" id="SMKP01000011">
    <property type="protein sequence ID" value="TDD24443.1"/>
    <property type="molecule type" value="Genomic_DNA"/>
</dbReference>
<dbReference type="InterPro" id="IPR032710">
    <property type="entry name" value="NTF2-like_dom_sf"/>
</dbReference>
<name>A0A4R4X2J2_9ACTN</name>
<sequence length="135" mass="14267">MEVAMSAAQDVLDLVNRWAAAEEANDPALLASLLADDFVGVGPLGFVLTREQWLARFGNGLVNSAFKVEDPQVHEHGAAAVVVGVDAQETSFGEWDNSGRFRLTLAAVRPADRWLVASVHLGPLQAPAGPPPAAE</sequence>
<organism evidence="2 3">
    <name type="scientific">Nonomuraea diastatica</name>
    <dbReference type="NCBI Taxonomy" id="1848329"/>
    <lineage>
        <taxon>Bacteria</taxon>
        <taxon>Bacillati</taxon>
        <taxon>Actinomycetota</taxon>
        <taxon>Actinomycetes</taxon>
        <taxon>Streptosporangiales</taxon>
        <taxon>Streptosporangiaceae</taxon>
        <taxon>Nonomuraea</taxon>
    </lineage>
</organism>
<comment type="caution">
    <text evidence="2">The sequence shown here is derived from an EMBL/GenBank/DDBJ whole genome shotgun (WGS) entry which is preliminary data.</text>
</comment>
<dbReference type="InterPro" id="IPR027843">
    <property type="entry name" value="DUF4440"/>
</dbReference>
<proteinExistence type="predicted"/>
<gene>
    <name evidence="2" type="ORF">E1294_05630</name>
</gene>
<dbReference type="Pfam" id="PF14534">
    <property type="entry name" value="DUF4440"/>
    <property type="match status" value="1"/>
</dbReference>
<dbReference type="SUPFAM" id="SSF54427">
    <property type="entry name" value="NTF2-like"/>
    <property type="match status" value="1"/>
</dbReference>
<evidence type="ECO:0000259" key="1">
    <source>
        <dbReference type="Pfam" id="PF14534"/>
    </source>
</evidence>
<evidence type="ECO:0000313" key="2">
    <source>
        <dbReference type="EMBL" id="TDD24443.1"/>
    </source>
</evidence>
<dbReference type="OrthoDB" id="884581at2"/>
<dbReference type="Proteomes" id="UP000294543">
    <property type="component" value="Unassembled WGS sequence"/>
</dbReference>
<dbReference type="AlphaFoldDB" id="A0A4R4X2J2"/>
<dbReference type="Gene3D" id="3.10.450.50">
    <property type="match status" value="1"/>
</dbReference>
<feature type="domain" description="DUF4440" evidence="1">
    <location>
        <begin position="11"/>
        <end position="115"/>
    </location>
</feature>
<reference evidence="2 3" key="1">
    <citation type="submission" date="2019-03" db="EMBL/GenBank/DDBJ databases">
        <title>Draft genome sequences of novel Actinobacteria.</title>
        <authorList>
            <person name="Sahin N."/>
            <person name="Ay H."/>
            <person name="Saygin H."/>
        </authorList>
    </citation>
    <scope>NUCLEOTIDE SEQUENCE [LARGE SCALE GENOMIC DNA]</scope>
    <source>
        <strain evidence="2 3">KC712</strain>
    </source>
</reference>
<accession>A0A4R4X2J2</accession>